<gene>
    <name evidence="5" type="ORF">LX15_000958</name>
</gene>
<dbReference type="InterPro" id="IPR028098">
    <property type="entry name" value="Glyco_trans_4-like_N"/>
</dbReference>
<proteinExistence type="predicted"/>
<dbReference type="Pfam" id="PF13439">
    <property type="entry name" value="Glyco_transf_4"/>
    <property type="match status" value="1"/>
</dbReference>
<evidence type="ECO:0000259" key="4">
    <source>
        <dbReference type="Pfam" id="PF13439"/>
    </source>
</evidence>
<evidence type="ECO:0000313" key="5">
    <source>
        <dbReference type="EMBL" id="MCP2257273.1"/>
    </source>
</evidence>
<dbReference type="RefSeq" id="WP_253668236.1">
    <property type="nucleotide sequence ID" value="NZ_JAMTCP010000003.1"/>
</dbReference>
<dbReference type="Gene3D" id="3.40.50.2000">
    <property type="entry name" value="Glycogen Phosphorylase B"/>
    <property type="match status" value="2"/>
</dbReference>
<comment type="caution">
    <text evidence="5">The sequence shown here is derived from an EMBL/GenBank/DDBJ whole genome shotgun (WGS) entry which is preliminary data.</text>
</comment>
<evidence type="ECO:0000313" key="6">
    <source>
        <dbReference type="Proteomes" id="UP001205311"/>
    </source>
</evidence>
<dbReference type="SUPFAM" id="SSF53756">
    <property type="entry name" value="UDP-Glycosyltransferase/glycogen phosphorylase"/>
    <property type="match status" value="1"/>
</dbReference>
<organism evidence="5 6">
    <name type="scientific">Streptoalloteichus tenebrarius (strain ATCC 17920 / DSM 40477 / JCM 4838 / CBS 697.72 / NBRC 16177 / NCIMB 11028 / NRRL B-12390 / A12253. 1 / ISP 5477)</name>
    <name type="common">Streptomyces tenebrarius</name>
    <dbReference type="NCBI Taxonomy" id="1933"/>
    <lineage>
        <taxon>Bacteria</taxon>
        <taxon>Bacillati</taxon>
        <taxon>Actinomycetota</taxon>
        <taxon>Actinomycetes</taxon>
        <taxon>Pseudonocardiales</taxon>
        <taxon>Pseudonocardiaceae</taxon>
        <taxon>Streptoalloteichus</taxon>
    </lineage>
</organism>
<dbReference type="Pfam" id="PF13692">
    <property type="entry name" value="Glyco_trans_1_4"/>
    <property type="match status" value="1"/>
</dbReference>
<dbReference type="PANTHER" id="PTHR12526">
    <property type="entry name" value="GLYCOSYLTRANSFERASE"/>
    <property type="match status" value="1"/>
</dbReference>
<evidence type="ECO:0000256" key="2">
    <source>
        <dbReference type="ARBA" id="ARBA00022679"/>
    </source>
</evidence>
<keyword evidence="6" id="KW-1185">Reference proteome</keyword>
<feature type="region of interest" description="Disordered" evidence="3">
    <location>
        <begin position="348"/>
        <end position="369"/>
    </location>
</feature>
<accession>A0ABT1HP36</accession>
<protein>
    <submittedName>
        <fullName evidence="5">Glycosyltransferase involved in cell wall bisynthesis</fullName>
    </submittedName>
</protein>
<keyword evidence="2" id="KW-0808">Transferase</keyword>
<dbReference type="EMBL" id="JAMTCP010000003">
    <property type="protein sequence ID" value="MCP2257273.1"/>
    <property type="molecule type" value="Genomic_DNA"/>
</dbReference>
<evidence type="ECO:0000256" key="3">
    <source>
        <dbReference type="SAM" id="MobiDB-lite"/>
    </source>
</evidence>
<feature type="domain" description="Glycosyltransferase subfamily 4-like N-terminal" evidence="4">
    <location>
        <begin position="9"/>
        <end position="160"/>
    </location>
</feature>
<reference evidence="5 6" key="1">
    <citation type="submission" date="2022-06" db="EMBL/GenBank/DDBJ databases">
        <title>Genomic Encyclopedia of Archaeal and Bacterial Type Strains, Phase II (KMG-II): from individual species to whole genera.</title>
        <authorList>
            <person name="Goeker M."/>
        </authorList>
    </citation>
    <scope>NUCLEOTIDE SEQUENCE [LARGE SCALE GENOMIC DNA]</scope>
    <source>
        <strain evidence="5 6">DSM 40477</strain>
    </source>
</reference>
<evidence type="ECO:0000256" key="1">
    <source>
        <dbReference type="ARBA" id="ARBA00022676"/>
    </source>
</evidence>
<dbReference type="PANTHER" id="PTHR12526:SF635">
    <property type="entry name" value="GLYCOSYL TRANSFERASE GROUP 1"/>
    <property type="match status" value="1"/>
</dbReference>
<dbReference type="CDD" id="cd03801">
    <property type="entry name" value="GT4_PimA-like"/>
    <property type="match status" value="1"/>
</dbReference>
<sequence>MFIVDSDAFGGAEIYVRRLVRLAPPWLRCHVVVSEEVSEHFVGRFPGTDVVVVPLARHRPTAPAITEALAALHPDVVHVNLVDPASNQAALSAALALAPTVATLHLEGETGHGSACDRLQRTYSRLTSVIAPSEPIARQLVGTLGVPPARVVRVRHGVDIPPRPRPPVDHEPPVVVAVGRLTPQKGFDLLFDAVAELCARGRRLRVVVAGEGRDAAALRDRADGLPVEFRGLCRDVPALLASGDVFCLPSRREALSLALLEAAAVGLPAVTTDVGDHRSALAGAALIVPPGDRIALTEALGHLLGDVALRRELGARARERAVRDFDARGMAARTAAVLASAALTTVDGPLRTEQRRRGGGGHTGSRWGR</sequence>
<name>A0ABT1HP36_STRSD</name>
<keyword evidence="1" id="KW-0328">Glycosyltransferase</keyword>
<dbReference type="Proteomes" id="UP001205311">
    <property type="component" value="Unassembled WGS sequence"/>
</dbReference>